<evidence type="ECO:0000313" key="2">
    <source>
        <dbReference type="Proteomes" id="UP000232722"/>
    </source>
</evidence>
<protein>
    <submittedName>
        <fullName evidence="1">Uncharacterized protein</fullName>
    </submittedName>
</protein>
<dbReference type="EMBL" id="LLXJ01013820">
    <property type="protein sequence ID" value="PKB91781.1"/>
    <property type="molecule type" value="Genomic_DNA"/>
</dbReference>
<dbReference type="VEuPathDB" id="FungiDB:RhiirA1_404684"/>
<dbReference type="AlphaFoldDB" id="A0A2N0NB37"/>
<gene>
    <name evidence="1" type="ORF">RhiirA5_447590</name>
</gene>
<proteinExistence type="predicted"/>
<name>A0A2N0NB37_9GLOM</name>
<reference evidence="1 2" key="1">
    <citation type="submission" date="2016-04" db="EMBL/GenBank/DDBJ databases">
        <title>Genome analyses suggest a sexual origin of heterokaryosis in a supposedly ancient asexual fungus.</title>
        <authorList>
            <person name="Ropars J."/>
            <person name="Sedzielewska K."/>
            <person name="Noel J."/>
            <person name="Charron P."/>
            <person name="Farinelli L."/>
            <person name="Marton T."/>
            <person name="Kruger M."/>
            <person name="Pelin A."/>
            <person name="Brachmann A."/>
            <person name="Corradi N."/>
        </authorList>
    </citation>
    <scope>NUCLEOTIDE SEQUENCE [LARGE SCALE GENOMIC DNA]</scope>
    <source>
        <strain evidence="1 2">A5</strain>
    </source>
</reference>
<accession>A0A2N0NB37</accession>
<reference evidence="1 2" key="2">
    <citation type="submission" date="2017-09" db="EMBL/GenBank/DDBJ databases">
        <title>Extensive intraspecific genome diversity in a model arbuscular mycorrhizal fungus.</title>
        <authorList>
            <person name="Chen E.C."/>
            <person name="Morin E."/>
            <person name="Beaudet D."/>
            <person name="Noel J."/>
            <person name="Ndikumana S."/>
            <person name="Charron P."/>
            <person name="St-Onge C."/>
            <person name="Giorgi J."/>
            <person name="Grigoriev I.V."/>
            <person name="Roux C."/>
            <person name="Martin F.M."/>
            <person name="Corradi N."/>
        </authorList>
    </citation>
    <scope>NUCLEOTIDE SEQUENCE [LARGE SCALE GENOMIC DNA]</scope>
    <source>
        <strain evidence="1 2">A5</strain>
    </source>
</reference>
<feature type="non-terminal residue" evidence="1">
    <location>
        <position position="156"/>
    </location>
</feature>
<evidence type="ECO:0000313" key="1">
    <source>
        <dbReference type="EMBL" id="PKB91781.1"/>
    </source>
</evidence>
<sequence>MLSEEKNNPLRIIVGQDVLQKCANLVLQKHSNYLRDWTIEEKDSENFVYFNRKGPLECPLCKRIHDKDQRWFGRVYASSGTFIVKCFRQGSDEPGEVFECDPSIAEKIRQENKKSSSSATIRKIKDPGFPRAFVKLPSWAKYNEALTATETYEERY</sequence>
<organism evidence="1 2">
    <name type="scientific">Rhizophagus irregularis</name>
    <dbReference type="NCBI Taxonomy" id="588596"/>
    <lineage>
        <taxon>Eukaryota</taxon>
        <taxon>Fungi</taxon>
        <taxon>Fungi incertae sedis</taxon>
        <taxon>Mucoromycota</taxon>
        <taxon>Glomeromycotina</taxon>
        <taxon>Glomeromycetes</taxon>
        <taxon>Glomerales</taxon>
        <taxon>Glomeraceae</taxon>
        <taxon>Rhizophagus</taxon>
    </lineage>
</organism>
<dbReference type="Proteomes" id="UP000232722">
    <property type="component" value="Unassembled WGS sequence"/>
</dbReference>
<comment type="caution">
    <text evidence="1">The sequence shown here is derived from an EMBL/GenBank/DDBJ whole genome shotgun (WGS) entry which is preliminary data.</text>
</comment>